<keyword evidence="7" id="KW-1185">Reference proteome</keyword>
<dbReference type="PROSITE" id="PS01180">
    <property type="entry name" value="CUB"/>
    <property type="match status" value="1"/>
</dbReference>
<accession>A0A3Q2PZN4</accession>
<name>A0A3Q2PZN4_FUNHE</name>
<dbReference type="PANTHER" id="PTHR14002:SF38">
    <property type="entry name" value="CUB AND ZONA PELLUCIDA-LIKE DOMAIN-CONTAINING PROTEIN 1"/>
    <property type="match status" value="1"/>
</dbReference>
<dbReference type="SMART" id="SM00042">
    <property type="entry name" value="CUB"/>
    <property type="match status" value="1"/>
</dbReference>
<dbReference type="STRING" id="8078.ENSFHEP00000019346"/>
<dbReference type="Gene3D" id="2.60.120.290">
    <property type="entry name" value="Spermadhesin, CUB domain"/>
    <property type="match status" value="1"/>
</dbReference>
<evidence type="ECO:0000313" key="7">
    <source>
        <dbReference type="Proteomes" id="UP000265000"/>
    </source>
</evidence>
<dbReference type="FunFam" id="2.60.120.290:FF:000005">
    <property type="entry name" value="Procollagen C-endopeptidase enhancer 1"/>
    <property type="match status" value="1"/>
</dbReference>
<comment type="caution">
    <text evidence="3">Lacks conserved residue(s) required for the propagation of feature annotation.</text>
</comment>
<dbReference type="Gene3D" id="2.60.40.3210">
    <property type="entry name" value="Zona pellucida, ZP-N domain"/>
    <property type="match status" value="1"/>
</dbReference>
<reference evidence="6" key="2">
    <citation type="submission" date="2025-09" db="UniProtKB">
        <authorList>
            <consortium name="Ensembl"/>
        </authorList>
    </citation>
    <scope>IDENTIFICATION</scope>
</reference>
<dbReference type="SMART" id="SM00241">
    <property type="entry name" value="ZP"/>
    <property type="match status" value="1"/>
</dbReference>
<sequence>MYNYNDTFQSPNYPNAYPNNLNCIWYIRPGGQVIRLEFFNLNTECNYDWVTIYDGYDTSSRVVQRLCSTHYMTYHSTGRYLTVQFRTDRSVTKQGFRASYRVVESLLNIEHNPLSGRTECSSDNMNIILNRAYLSSLGYDGHNLSLNDPHCRPRISSYEVVFSFPLNSCGNIRRIEKGRVMYTNNVRGWLATSGEITRHSHLKMNVTCLMEPDSVSQITFVVRHTGNNSITGSGRYNTSMAFYTSSSFYYPVTEVPYMVVLNQNLYVQVDLRRPDSGLVLFLDTCKASPSCSVDNTYRPISSGSVYRARFSFRAFQFLRGTESVYLQCKVLICPASDSNSRCRRGCRGRAARELESKHESQTLVVGPIQLKGQCASPSVSCVALNTTGSEVTNVHSFFSFWSDNPTDKPKIPFSICCSSYHHT</sequence>
<dbReference type="InterPro" id="IPR000859">
    <property type="entry name" value="CUB_dom"/>
</dbReference>
<dbReference type="GeneTree" id="ENSGT00940000165331"/>
<evidence type="ECO:0000256" key="1">
    <source>
        <dbReference type="ARBA" id="ARBA00022729"/>
    </source>
</evidence>
<feature type="domain" description="ZP" evidence="5">
    <location>
        <begin position="119"/>
        <end position="349"/>
    </location>
</feature>
<dbReference type="InterPro" id="IPR055355">
    <property type="entry name" value="ZP-C"/>
</dbReference>
<dbReference type="Pfam" id="PF00431">
    <property type="entry name" value="CUB"/>
    <property type="match status" value="1"/>
</dbReference>
<keyword evidence="2" id="KW-1015">Disulfide bond</keyword>
<dbReference type="InterPro" id="IPR035914">
    <property type="entry name" value="Sperma_CUB_dom_sf"/>
</dbReference>
<dbReference type="Proteomes" id="UP000265000">
    <property type="component" value="Unplaced"/>
</dbReference>
<reference evidence="6" key="1">
    <citation type="submission" date="2025-08" db="UniProtKB">
        <authorList>
            <consortium name="Ensembl"/>
        </authorList>
    </citation>
    <scope>IDENTIFICATION</scope>
</reference>
<protein>
    <submittedName>
        <fullName evidence="6">CUB and zona pellucida-like domains 1, tandem duplicate 1</fullName>
    </submittedName>
</protein>
<dbReference type="PROSITE" id="PS51034">
    <property type="entry name" value="ZP_2"/>
    <property type="match status" value="1"/>
</dbReference>
<evidence type="ECO:0000256" key="2">
    <source>
        <dbReference type="ARBA" id="ARBA00023157"/>
    </source>
</evidence>
<feature type="domain" description="CUB" evidence="4">
    <location>
        <begin position="1"/>
        <end position="103"/>
    </location>
</feature>
<dbReference type="PANTHER" id="PTHR14002">
    <property type="entry name" value="ENDOGLIN/TGF-BETA RECEPTOR TYPE III"/>
    <property type="match status" value="1"/>
</dbReference>
<dbReference type="Ensembl" id="ENSFHET00000028564.1">
    <property type="protein sequence ID" value="ENSFHEP00000019346.1"/>
    <property type="gene ID" value="ENSFHEG00000021256.1"/>
</dbReference>
<evidence type="ECO:0000259" key="4">
    <source>
        <dbReference type="PROSITE" id="PS01180"/>
    </source>
</evidence>
<dbReference type="CDD" id="cd00041">
    <property type="entry name" value="CUB"/>
    <property type="match status" value="1"/>
</dbReference>
<dbReference type="Gene3D" id="2.60.40.4100">
    <property type="entry name" value="Zona pellucida, ZP-C domain"/>
    <property type="match status" value="1"/>
</dbReference>
<evidence type="ECO:0000313" key="6">
    <source>
        <dbReference type="Ensembl" id="ENSFHEP00000019346.1"/>
    </source>
</evidence>
<keyword evidence="1" id="KW-0732">Signal</keyword>
<dbReference type="SUPFAM" id="SSF49854">
    <property type="entry name" value="Spermadhesin, CUB domain"/>
    <property type="match status" value="1"/>
</dbReference>
<dbReference type="InterPro" id="IPR001507">
    <property type="entry name" value="ZP_dom"/>
</dbReference>
<dbReference type="InterPro" id="IPR042235">
    <property type="entry name" value="ZP-C_dom"/>
</dbReference>
<proteinExistence type="predicted"/>
<dbReference type="AlphaFoldDB" id="A0A3Q2PZN4"/>
<organism evidence="6 7">
    <name type="scientific">Fundulus heteroclitus</name>
    <name type="common">Killifish</name>
    <name type="synonym">Mummichog</name>
    <dbReference type="NCBI Taxonomy" id="8078"/>
    <lineage>
        <taxon>Eukaryota</taxon>
        <taxon>Metazoa</taxon>
        <taxon>Chordata</taxon>
        <taxon>Craniata</taxon>
        <taxon>Vertebrata</taxon>
        <taxon>Euteleostomi</taxon>
        <taxon>Actinopterygii</taxon>
        <taxon>Neopterygii</taxon>
        <taxon>Teleostei</taxon>
        <taxon>Neoteleostei</taxon>
        <taxon>Acanthomorphata</taxon>
        <taxon>Ovalentaria</taxon>
        <taxon>Atherinomorphae</taxon>
        <taxon>Cyprinodontiformes</taxon>
        <taxon>Fundulidae</taxon>
        <taxon>Fundulus</taxon>
    </lineage>
</organism>
<dbReference type="Pfam" id="PF00100">
    <property type="entry name" value="Zona_pellucida"/>
    <property type="match status" value="1"/>
</dbReference>
<evidence type="ECO:0000256" key="3">
    <source>
        <dbReference type="PROSITE-ProRule" id="PRU00059"/>
    </source>
</evidence>
<evidence type="ECO:0000259" key="5">
    <source>
        <dbReference type="PROSITE" id="PS51034"/>
    </source>
</evidence>
<dbReference type="Pfam" id="PF23344">
    <property type="entry name" value="ZP-N"/>
    <property type="match status" value="1"/>
</dbReference>
<dbReference type="InterPro" id="IPR055356">
    <property type="entry name" value="ZP-N"/>
</dbReference>